<keyword evidence="3 9" id="KW-0547">Nucleotide-binding</keyword>
<evidence type="ECO:0000259" key="10">
    <source>
        <dbReference type="Pfam" id="PF00501"/>
    </source>
</evidence>
<dbReference type="EC" id="6.2.1.30" evidence="6 9"/>
<evidence type="ECO:0000256" key="1">
    <source>
        <dbReference type="ARBA" id="ARBA00011245"/>
    </source>
</evidence>
<proteinExistence type="inferred from homology"/>
<name>A0A8A0RR36_9FIRM</name>
<comment type="pathway">
    <text evidence="4 9">Aromatic compound metabolism; phenylacetate degradation.</text>
</comment>
<dbReference type="KEGG" id="kme:H0A61_02841"/>
<dbReference type="UniPathway" id="UPA00930"/>
<evidence type="ECO:0000313" key="13">
    <source>
        <dbReference type="Proteomes" id="UP000662904"/>
    </source>
</evidence>
<organism evidence="12 13">
    <name type="scientific">Koleobacter methoxysyntrophicus</name>
    <dbReference type="NCBI Taxonomy" id="2751313"/>
    <lineage>
        <taxon>Bacteria</taxon>
        <taxon>Bacillati</taxon>
        <taxon>Bacillota</taxon>
        <taxon>Clostridia</taxon>
        <taxon>Koleobacterales</taxon>
        <taxon>Koleobacteraceae</taxon>
        <taxon>Koleobacter</taxon>
    </lineage>
</organism>
<evidence type="ECO:0000256" key="7">
    <source>
        <dbReference type="ARBA" id="ARBA00068695"/>
    </source>
</evidence>
<evidence type="ECO:0000256" key="3">
    <source>
        <dbReference type="ARBA" id="ARBA00022741"/>
    </source>
</evidence>
<dbReference type="FunFam" id="3.40.50.12780:FF:000016">
    <property type="entry name" value="Phenylacetate-coenzyme A ligase"/>
    <property type="match status" value="1"/>
</dbReference>
<evidence type="ECO:0000256" key="4">
    <source>
        <dbReference type="ARBA" id="ARBA00060591"/>
    </source>
</evidence>
<dbReference type="RefSeq" id="WP_206707744.1">
    <property type="nucleotide sequence ID" value="NZ_CP059066.1"/>
</dbReference>
<comment type="function">
    <text evidence="9">Catalyzes the activation of phenylacetic acid (PA) to phenylacetyl-CoA (PA-CoA).</text>
</comment>
<dbReference type="GO" id="GO:0000166">
    <property type="term" value="F:nucleotide binding"/>
    <property type="evidence" value="ECO:0007669"/>
    <property type="project" value="UniProtKB-KW"/>
</dbReference>
<dbReference type="Pfam" id="PF00501">
    <property type="entry name" value="AMP-binding"/>
    <property type="match status" value="1"/>
</dbReference>
<evidence type="ECO:0000313" key="12">
    <source>
        <dbReference type="EMBL" id="QSQ10434.1"/>
    </source>
</evidence>
<dbReference type="InterPro" id="IPR011880">
    <property type="entry name" value="PA_CoA_ligase"/>
</dbReference>
<reference evidence="12" key="1">
    <citation type="submission" date="2020-07" db="EMBL/GenBank/DDBJ databases">
        <title>Koleobacter methoxysyntrophicus gen. nov., sp. nov., a novel anaerobic bacterium isolated from deep subsurface oil field and proposal of Koleobacterales ord. nov. in the phylum Firmicutes.</title>
        <authorList>
            <person name="Sakamoto S."/>
            <person name="Tamaki H."/>
        </authorList>
    </citation>
    <scope>NUCLEOTIDE SEQUENCE</scope>
    <source>
        <strain evidence="12">NRmbB1</strain>
    </source>
</reference>
<dbReference type="GO" id="GO:0010124">
    <property type="term" value="P:phenylacetate catabolic process"/>
    <property type="evidence" value="ECO:0007669"/>
    <property type="project" value="UniProtKB-UniRule"/>
</dbReference>
<dbReference type="InterPro" id="IPR045851">
    <property type="entry name" value="AMP-bd_C_sf"/>
</dbReference>
<evidence type="ECO:0000256" key="9">
    <source>
        <dbReference type="PIRNR" id="PIRNR006444"/>
    </source>
</evidence>
<dbReference type="Pfam" id="PF14535">
    <property type="entry name" value="AMP-binding_C_2"/>
    <property type="match status" value="1"/>
</dbReference>
<accession>A0A8A0RR36</accession>
<sequence>MIWDKNESLNRNELKEIQLNKLRDTVKRVYSRVPFYKKLMDQNNISPELNSLEELSKMPFTVKEDLRNHYPYGLFAVDMKDIVRIHASSGTTGKPIVAGYTKRDLDVWADLIARIVTQAGVTREDIAQIAFSYGLFTGGFGLHYGLEKAGVTVIPASSGNTERQIMLMKDFKTTVLVCTPSYALYMAEVAQEMGVNTDELYLRLGLFGGEPCSESMRQEIEKRWNIKATVNYGLTEIIGPGVAGECSEGNGMHISEDHFIAEVIDPNTGEVLPPGSEGELVLTTLSKEALPLIRYRTRDIVVLTDEPCPCGRTTARIMSIKGRTDDMMIIRGVNVFPSQIESVLSEIKEVSPHYRLVVGKQNFQDTLEVQVEPSDNFLANPYSSKQLEQKIQDRLRSVLFIKARVTLLPPKTLERTTGKSKRVIDKRVSG</sequence>
<dbReference type="InterPro" id="IPR000873">
    <property type="entry name" value="AMP-dep_synth/lig_dom"/>
</dbReference>
<evidence type="ECO:0000256" key="5">
    <source>
        <dbReference type="ARBA" id="ARBA00061566"/>
    </source>
</evidence>
<dbReference type="SUPFAM" id="SSF56801">
    <property type="entry name" value="Acetyl-CoA synthetase-like"/>
    <property type="match status" value="1"/>
</dbReference>
<comment type="subunit">
    <text evidence="1">Monomer.</text>
</comment>
<gene>
    <name evidence="12" type="ORF">H0A61_02841</name>
</gene>
<keyword evidence="2 9" id="KW-0436">Ligase</keyword>
<dbReference type="CDD" id="cd05913">
    <property type="entry name" value="PaaK"/>
    <property type="match status" value="1"/>
</dbReference>
<dbReference type="EMBL" id="CP059066">
    <property type="protein sequence ID" value="QSQ10434.1"/>
    <property type="molecule type" value="Genomic_DNA"/>
</dbReference>
<dbReference type="AlphaFoldDB" id="A0A8A0RR36"/>
<dbReference type="InterPro" id="IPR051414">
    <property type="entry name" value="Adenylate-forming_Reductase"/>
</dbReference>
<dbReference type="InterPro" id="IPR042099">
    <property type="entry name" value="ANL_N_sf"/>
</dbReference>
<dbReference type="PANTHER" id="PTHR43439:SF1">
    <property type="entry name" value="PHENYLACETATE-COENZYME A LIGASE"/>
    <property type="match status" value="1"/>
</dbReference>
<evidence type="ECO:0000256" key="8">
    <source>
        <dbReference type="ARBA" id="ARBA00075111"/>
    </source>
</evidence>
<comment type="catalytic activity">
    <reaction evidence="9">
        <text>2-phenylacetate + ATP + CoA = phenylacetyl-CoA + AMP + diphosphate</text>
        <dbReference type="Rhea" id="RHEA:20956"/>
        <dbReference type="ChEBI" id="CHEBI:18401"/>
        <dbReference type="ChEBI" id="CHEBI:30616"/>
        <dbReference type="ChEBI" id="CHEBI:33019"/>
        <dbReference type="ChEBI" id="CHEBI:57287"/>
        <dbReference type="ChEBI" id="CHEBI:57390"/>
        <dbReference type="ChEBI" id="CHEBI:456215"/>
        <dbReference type="EC" id="6.2.1.30"/>
    </reaction>
</comment>
<dbReference type="InterPro" id="IPR028154">
    <property type="entry name" value="AMP-dep_Lig_C"/>
</dbReference>
<dbReference type="PIRSF" id="PIRSF006444">
    <property type="entry name" value="PaaK"/>
    <property type="match status" value="1"/>
</dbReference>
<evidence type="ECO:0000256" key="6">
    <source>
        <dbReference type="ARBA" id="ARBA00066629"/>
    </source>
</evidence>
<keyword evidence="13" id="KW-1185">Reference proteome</keyword>
<feature type="domain" description="AMP-dependent ligase C-terminal" evidence="11">
    <location>
        <begin position="332"/>
        <end position="427"/>
    </location>
</feature>
<dbReference type="Proteomes" id="UP000662904">
    <property type="component" value="Chromosome"/>
</dbReference>
<evidence type="ECO:0000256" key="2">
    <source>
        <dbReference type="ARBA" id="ARBA00022598"/>
    </source>
</evidence>
<evidence type="ECO:0000259" key="11">
    <source>
        <dbReference type="Pfam" id="PF14535"/>
    </source>
</evidence>
<dbReference type="Gene3D" id="3.30.300.30">
    <property type="match status" value="1"/>
</dbReference>
<dbReference type="GO" id="GO:0047475">
    <property type="term" value="F:phenylacetate-CoA ligase activity"/>
    <property type="evidence" value="ECO:0007669"/>
    <property type="project" value="UniProtKB-EC"/>
</dbReference>
<protein>
    <recommendedName>
        <fullName evidence="7 9">Phenylacetate-coenzyme A ligase</fullName>
        <ecNumber evidence="6 9">6.2.1.30</ecNumber>
    </recommendedName>
    <alternativeName>
        <fullName evidence="8 9">Phenylacetyl-CoA ligase</fullName>
    </alternativeName>
</protein>
<comment type="similarity">
    <text evidence="5 9">Belongs to the phenylacetyl-CoA ligase family.</text>
</comment>
<dbReference type="PANTHER" id="PTHR43439">
    <property type="entry name" value="PHENYLACETATE-COENZYME A LIGASE"/>
    <property type="match status" value="1"/>
</dbReference>
<feature type="domain" description="AMP-dependent synthetase/ligase" evidence="10">
    <location>
        <begin position="75"/>
        <end position="282"/>
    </location>
</feature>
<dbReference type="Gene3D" id="3.40.50.12780">
    <property type="entry name" value="N-terminal domain of ligase-like"/>
    <property type="match status" value="1"/>
</dbReference>